<dbReference type="PROSITE" id="PS00600">
    <property type="entry name" value="AA_TRANSFER_CLASS_3"/>
    <property type="match status" value="1"/>
</dbReference>
<evidence type="ECO:0000256" key="2">
    <source>
        <dbReference type="ARBA" id="ARBA00001933"/>
    </source>
</evidence>
<evidence type="ECO:0000256" key="9">
    <source>
        <dbReference type="ARBA" id="ARBA00022898"/>
    </source>
</evidence>
<dbReference type="CDD" id="cd00610">
    <property type="entry name" value="OAT_like"/>
    <property type="match status" value="1"/>
</dbReference>
<dbReference type="InterPro" id="IPR015421">
    <property type="entry name" value="PyrdxlP-dep_Trfase_major"/>
</dbReference>
<dbReference type="Pfam" id="PF00202">
    <property type="entry name" value="Aminotran_3"/>
    <property type="match status" value="1"/>
</dbReference>
<evidence type="ECO:0000256" key="4">
    <source>
        <dbReference type="ARBA" id="ARBA00008954"/>
    </source>
</evidence>
<dbReference type="PANTHER" id="PTHR11986">
    <property type="entry name" value="AMINOTRANSFERASE CLASS III"/>
    <property type="match status" value="1"/>
</dbReference>
<reference evidence="18" key="1">
    <citation type="submission" date="2016-10" db="EMBL/GenBank/DDBJ databases">
        <authorList>
            <person name="Varghese N."/>
            <person name="Submissions S."/>
        </authorList>
    </citation>
    <scope>NUCLEOTIDE SEQUENCE [LARGE SCALE GENOMIC DNA]</scope>
    <source>
        <strain evidence="18">CGMCC 1.6854</strain>
    </source>
</reference>
<evidence type="ECO:0000256" key="10">
    <source>
        <dbReference type="ARBA" id="ARBA00029760"/>
    </source>
</evidence>
<evidence type="ECO:0000256" key="7">
    <source>
        <dbReference type="ARBA" id="ARBA00022576"/>
    </source>
</evidence>
<proteinExistence type="inferred from homology"/>
<protein>
    <recommendedName>
        <fullName evidence="12">(S)-3-amino-2-methylpropionate transaminase</fullName>
        <ecNumber evidence="6">2.6.1.19</ecNumber>
        <ecNumber evidence="5">2.6.1.22</ecNumber>
    </recommendedName>
    <alternativeName>
        <fullName evidence="13">GABA aminotransferase</fullName>
    </alternativeName>
    <alternativeName>
        <fullName evidence="11">Gamma-amino-N-butyrate transaminase</fullName>
    </alternativeName>
    <alternativeName>
        <fullName evidence="15">Glutamate:succinic semialdehyde transaminase</fullName>
    </alternativeName>
    <alternativeName>
        <fullName evidence="10">L-AIBAT</fullName>
    </alternativeName>
</protein>
<dbReference type="InterPro" id="IPR050103">
    <property type="entry name" value="Class-III_PLP-dep_AT"/>
</dbReference>
<evidence type="ECO:0000256" key="6">
    <source>
        <dbReference type="ARBA" id="ARBA00012912"/>
    </source>
</evidence>
<dbReference type="InterPro" id="IPR015424">
    <property type="entry name" value="PyrdxlP-dep_Trfase"/>
</dbReference>
<dbReference type="InterPro" id="IPR005814">
    <property type="entry name" value="Aminotrans_3"/>
</dbReference>
<dbReference type="GO" id="GO:0030170">
    <property type="term" value="F:pyridoxal phosphate binding"/>
    <property type="evidence" value="ECO:0007669"/>
    <property type="project" value="InterPro"/>
</dbReference>
<dbReference type="EC" id="2.6.1.22" evidence="5"/>
<evidence type="ECO:0000256" key="12">
    <source>
        <dbReference type="ARBA" id="ARBA00030857"/>
    </source>
</evidence>
<dbReference type="Gene3D" id="3.90.1150.10">
    <property type="entry name" value="Aspartate Aminotransferase, domain 1"/>
    <property type="match status" value="1"/>
</dbReference>
<name>A0A1G9X5W4_9BACL</name>
<evidence type="ECO:0000256" key="14">
    <source>
        <dbReference type="ARBA" id="ARBA00048021"/>
    </source>
</evidence>
<dbReference type="GO" id="GO:0047298">
    <property type="term" value="F:(S)-3-amino-2-methylpropionate transaminase activity"/>
    <property type="evidence" value="ECO:0007669"/>
    <property type="project" value="UniProtKB-EC"/>
</dbReference>
<organism evidence="17 18">
    <name type="scientific">Fictibacillus solisalsi</name>
    <dbReference type="NCBI Taxonomy" id="459525"/>
    <lineage>
        <taxon>Bacteria</taxon>
        <taxon>Bacillati</taxon>
        <taxon>Bacillota</taxon>
        <taxon>Bacilli</taxon>
        <taxon>Bacillales</taxon>
        <taxon>Fictibacillaceae</taxon>
        <taxon>Fictibacillus</taxon>
    </lineage>
</organism>
<keyword evidence="9 16" id="KW-0663">Pyridoxal phosphate</keyword>
<evidence type="ECO:0000256" key="13">
    <source>
        <dbReference type="ARBA" id="ARBA00031787"/>
    </source>
</evidence>
<dbReference type="SUPFAM" id="SSF53383">
    <property type="entry name" value="PLP-dependent transferases"/>
    <property type="match status" value="1"/>
</dbReference>
<dbReference type="Proteomes" id="UP000199544">
    <property type="component" value="Unassembled WGS sequence"/>
</dbReference>
<comment type="similarity">
    <text evidence="4 16">Belongs to the class-III pyridoxal-phosphate-dependent aminotransferase family.</text>
</comment>
<keyword evidence="18" id="KW-1185">Reference proteome</keyword>
<accession>A0A1G9X5W4</accession>
<evidence type="ECO:0000256" key="16">
    <source>
        <dbReference type="RuleBase" id="RU003560"/>
    </source>
</evidence>
<evidence type="ECO:0000256" key="8">
    <source>
        <dbReference type="ARBA" id="ARBA00022679"/>
    </source>
</evidence>
<comment type="cofactor">
    <cofactor evidence="2">
        <name>pyridoxal 5'-phosphate</name>
        <dbReference type="ChEBI" id="CHEBI:597326"/>
    </cofactor>
</comment>
<evidence type="ECO:0000256" key="1">
    <source>
        <dbReference type="ARBA" id="ARBA00001750"/>
    </source>
</evidence>
<dbReference type="STRING" id="459525.SAMN04488137_2590"/>
<comment type="pathway">
    <text evidence="3">Amino-acid degradation; 4-aminobutanoate degradation.</text>
</comment>
<sequence>MPNKLNELMNELSDLLAPTMAKDHPNLPVVKEEGCYYYGLDGKTYLDFTSGIATANTGHRHPKVVEAIKKGADELMHGPSGVIMYESILKLAKELTTVLPQGLDCFFFANSGTEAIEGAIKLAKHVTRRPYVVSFTGCFHGRSLGALSVTTSKAKYRKFLQPNGLTYQVPYASVEGCPEGTDPGEYAARKLDKDLNSLFKHQVTPEEVACMIVEPVLGEGGYIVPPAEWLKKMREICSEHGILLIFDEVQTGFGRTGEWFAAQTFGVTPDIMAIAKGIASGLPLSATVASKELMKQWPLGSHGTTFGGNPIACAAGLATLEVLKEEKLVENAKAMGSYATNRLLEMKKRYASVGSIRSIGLMIGIEIVDPVTGVPNGEGVINILNKSLEKGVLFYLCGNEGEVIRMIPPLTVNKEQIDEGLSLLEASIAEYEAEIQPLRKLQNV</sequence>
<evidence type="ECO:0000256" key="5">
    <source>
        <dbReference type="ARBA" id="ARBA00012876"/>
    </source>
</evidence>
<comment type="catalytic activity">
    <reaction evidence="14">
        <text>4-aminobutanoate + 2-oxoglutarate = succinate semialdehyde + L-glutamate</text>
        <dbReference type="Rhea" id="RHEA:23352"/>
        <dbReference type="ChEBI" id="CHEBI:16810"/>
        <dbReference type="ChEBI" id="CHEBI:29985"/>
        <dbReference type="ChEBI" id="CHEBI:57706"/>
        <dbReference type="ChEBI" id="CHEBI:59888"/>
        <dbReference type="EC" id="2.6.1.19"/>
    </reaction>
</comment>
<dbReference type="Gene3D" id="3.40.640.10">
    <property type="entry name" value="Type I PLP-dependent aspartate aminotransferase-like (Major domain)"/>
    <property type="match status" value="1"/>
</dbReference>
<dbReference type="GO" id="GO:0042802">
    <property type="term" value="F:identical protein binding"/>
    <property type="evidence" value="ECO:0007669"/>
    <property type="project" value="TreeGrafter"/>
</dbReference>
<evidence type="ECO:0000256" key="11">
    <source>
        <dbReference type="ARBA" id="ARBA00030204"/>
    </source>
</evidence>
<keyword evidence="7 17" id="KW-0032">Aminotransferase</keyword>
<keyword evidence="8 17" id="KW-0808">Transferase</keyword>
<dbReference type="FunFam" id="3.40.640.10:FF:000013">
    <property type="entry name" value="4-aminobutyrate aminotransferase"/>
    <property type="match status" value="1"/>
</dbReference>
<evidence type="ECO:0000256" key="15">
    <source>
        <dbReference type="ARBA" id="ARBA00050054"/>
    </source>
</evidence>
<dbReference type="NCBIfam" id="NF005993">
    <property type="entry name" value="PRK08117.1"/>
    <property type="match status" value="1"/>
</dbReference>
<dbReference type="InterPro" id="IPR049704">
    <property type="entry name" value="Aminotrans_3_PPA_site"/>
</dbReference>
<dbReference type="PIRSF" id="PIRSF000521">
    <property type="entry name" value="Transaminase_4ab_Lys_Orn"/>
    <property type="match status" value="1"/>
</dbReference>
<evidence type="ECO:0000313" key="17">
    <source>
        <dbReference type="EMBL" id="SDM92119.1"/>
    </source>
</evidence>
<evidence type="ECO:0000313" key="18">
    <source>
        <dbReference type="Proteomes" id="UP000199544"/>
    </source>
</evidence>
<dbReference type="EC" id="2.6.1.19" evidence="6"/>
<gene>
    <name evidence="17" type="ORF">SAMN04488137_2590</name>
</gene>
<evidence type="ECO:0000256" key="3">
    <source>
        <dbReference type="ARBA" id="ARBA00005176"/>
    </source>
</evidence>
<comment type="catalytic activity">
    <reaction evidence="1">
        <text>(S)-3-amino-2-methylpropanoate + 2-oxoglutarate = 2-methyl-3-oxopropanoate + L-glutamate</text>
        <dbReference type="Rhea" id="RHEA:13993"/>
        <dbReference type="ChEBI" id="CHEBI:16810"/>
        <dbReference type="ChEBI" id="CHEBI:29985"/>
        <dbReference type="ChEBI" id="CHEBI:57700"/>
        <dbReference type="ChEBI" id="CHEBI:58655"/>
        <dbReference type="EC" id="2.6.1.22"/>
    </reaction>
</comment>
<dbReference type="AlphaFoldDB" id="A0A1G9X5W4"/>
<dbReference type="GO" id="GO:0034386">
    <property type="term" value="F:4-aminobutyrate:2-oxoglutarate transaminase activity"/>
    <property type="evidence" value="ECO:0007669"/>
    <property type="project" value="UniProtKB-EC"/>
</dbReference>
<dbReference type="InterPro" id="IPR015422">
    <property type="entry name" value="PyrdxlP-dep_Trfase_small"/>
</dbReference>
<dbReference type="EMBL" id="FNHW01000001">
    <property type="protein sequence ID" value="SDM92119.1"/>
    <property type="molecule type" value="Genomic_DNA"/>
</dbReference>